<protein>
    <submittedName>
        <fullName evidence="1">Uncharacterized protein</fullName>
    </submittedName>
</protein>
<dbReference type="Proteomes" id="UP000703269">
    <property type="component" value="Unassembled WGS sequence"/>
</dbReference>
<dbReference type="OrthoDB" id="2803161at2759"/>
<proteinExistence type="predicted"/>
<gene>
    <name evidence="1" type="ORF">PsYK624_014940</name>
</gene>
<reference evidence="1 2" key="1">
    <citation type="submission" date="2021-08" db="EMBL/GenBank/DDBJ databases">
        <title>Draft Genome Sequence of Phanerochaete sordida strain YK-624.</title>
        <authorList>
            <person name="Mori T."/>
            <person name="Dohra H."/>
            <person name="Suzuki T."/>
            <person name="Kawagishi H."/>
            <person name="Hirai H."/>
        </authorList>
    </citation>
    <scope>NUCLEOTIDE SEQUENCE [LARGE SCALE GENOMIC DNA]</scope>
    <source>
        <strain evidence="1 2">YK-624</strain>
    </source>
</reference>
<keyword evidence="2" id="KW-1185">Reference proteome</keyword>
<evidence type="ECO:0000313" key="2">
    <source>
        <dbReference type="Proteomes" id="UP000703269"/>
    </source>
</evidence>
<dbReference type="AlphaFoldDB" id="A0A9P3FZY5"/>
<sequence length="651" mass="72246">MELTTANAWKIYALGPSQLKPYLPRIFDRLKVPVDDGIWVETYVDQLGKKFAESVKVAGSLSGWDSVMKVCVEAGVFETMFSLVQHPRDDLETAVIHAIDCLHHLVTKANQAERSILLNHAVGCDALNVCLRILREHDLCIHRYSAGRMLRTLCSDLCYGTKLSAAATATAIESLCRHVLDDIHSYSRELIDPDKAWQAYRMTQHAVYTPEMASKYGLRWFGLTQELCMWSIHGMICLFPVPTKQHISDIVHSKPSILDLLLDIASVPRPPWYPETTVDQIATEILALMLQLPLTIIPGLEIPLDEKSKASITDDWNAVISVADLLLERPQWLPKILKTWRRLDKERLSELHELLFKVHSEWYGVEPDIDTMTSIYEYRGHMRVDILSIITTLTFADIDDVDLISLLRLTYEATKKAAPTSRDAEPTINTKEDVLYEKIEQTVSVFRVPMAVADIEEPGVTCDAVGQIAPQAVSAPVALLRLLTLLASHGVLDAAPTWAALPAGTADGTHLVHVRQILADDTLGRTLAVLVRRLAAQRAHGRESVREAPYTARAEYRQAAQLAAGLVAFDGATHGRWAPQLVGVRRELVLCLGNAAEMSNRVKDYGAAVVFASAALDVAGKAPRNEGITPDVVEKNVRRLELARASLERAP</sequence>
<organism evidence="1 2">
    <name type="scientific">Phanerochaete sordida</name>
    <dbReference type="NCBI Taxonomy" id="48140"/>
    <lineage>
        <taxon>Eukaryota</taxon>
        <taxon>Fungi</taxon>
        <taxon>Dikarya</taxon>
        <taxon>Basidiomycota</taxon>
        <taxon>Agaricomycotina</taxon>
        <taxon>Agaricomycetes</taxon>
        <taxon>Polyporales</taxon>
        <taxon>Phanerochaetaceae</taxon>
        <taxon>Phanerochaete</taxon>
    </lineage>
</organism>
<name>A0A9P3FZY5_9APHY</name>
<accession>A0A9P3FZY5</accession>
<dbReference type="EMBL" id="BPQB01000002">
    <property type="protein sequence ID" value="GJE85415.1"/>
    <property type="molecule type" value="Genomic_DNA"/>
</dbReference>
<evidence type="ECO:0000313" key="1">
    <source>
        <dbReference type="EMBL" id="GJE85415.1"/>
    </source>
</evidence>
<comment type="caution">
    <text evidence="1">The sequence shown here is derived from an EMBL/GenBank/DDBJ whole genome shotgun (WGS) entry which is preliminary data.</text>
</comment>